<dbReference type="NCBIfam" id="TIGR00786">
    <property type="entry name" value="dctM"/>
    <property type="match status" value="1"/>
</dbReference>
<organism evidence="9 10">
    <name type="scientific">Candidatus Filomicrobium marinum</name>
    <dbReference type="NCBI Taxonomy" id="1608628"/>
    <lineage>
        <taxon>Bacteria</taxon>
        <taxon>Pseudomonadati</taxon>
        <taxon>Pseudomonadota</taxon>
        <taxon>Alphaproteobacteria</taxon>
        <taxon>Hyphomicrobiales</taxon>
        <taxon>Hyphomicrobiaceae</taxon>
        <taxon>Filomicrobium</taxon>
    </lineage>
</organism>
<keyword evidence="2" id="KW-1003">Cell membrane</keyword>
<evidence type="ECO:0000256" key="7">
    <source>
        <dbReference type="RuleBase" id="RU369079"/>
    </source>
</evidence>
<feature type="transmembrane region" description="Helical" evidence="7">
    <location>
        <begin position="389"/>
        <end position="407"/>
    </location>
</feature>
<dbReference type="GO" id="GO:0005886">
    <property type="term" value="C:plasma membrane"/>
    <property type="evidence" value="ECO:0007669"/>
    <property type="project" value="UniProtKB-SubCell"/>
</dbReference>
<dbReference type="Pfam" id="PF06808">
    <property type="entry name" value="DctM"/>
    <property type="match status" value="1"/>
</dbReference>
<dbReference type="InterPro" id="IPR010656">
    <property type="entry name" value="DctM"/>
</dbReference>
<feature type="transmembrane region" description="Helical" evidence="7">
    <location>
        <begin position="298"/>
        <end position="316"/>
    </location>
</feature>
<feature type="transmembrane region" description="Helical" evidence="7">
    <location>
        <begin position="91"/>
        <end position="110"/>
    </location>
</feature>
<evidence type="ECO:0000313" key="9">
    <source>
        <dbReference type="EMBL" id="CPR19679.1"/>
    </source>
</evidence>
<comment type="function">
    <text evidence="7">Part of the tripartite ATP-independent periplasmic (TRAP) transport system.</text>
</comment>
<keyword evidence="4 7" id="KW-0812">Transmembrane</keyword>
<feature type="transmembrane region" description="Helical" evidence="7">
    <location>
        <begin position="31"/>
        <end position="52"/>
    </location>
</feature>
<evidence type="ECO:0000313" key="10">
    <source>
        <dbReference type="Proteomes" id="UP000033187"/>
    </source>
</evidence>
<dbReference type="GO" id="GO:0022857">
    <property type="term" value="F:transmembrane transporter activity"/>
    <property type="evidence" value="ECO:0007669"/>
    <property type="project" value="UniProtKB-UniRule"/>
</dbReference>
<feature type="transmembrane region" description="Helical" evidence="7">
    <location>
        <begin position="58"/>
        <end position="79"/>
    </location>
</feature>
<keyword evidence="3 7" id="KW-0997">Cell inner membrane</keyword>
<dbReference type="KEGG" id="fiy:BN1229_v1_2271"/>
<dbReference type="EMBL" id="LN829119">
    <property type="protein sequence ID" value="CPR19679.1"/>
    <property type="molecule type" value="Genomic_DNA"/>
</dbReference>
<feature type="transmembrane region" description="Helical" evidence="7">
    <location>
        <begin position="450"/>
        <end position="472"/>
    </location>
</feature>
<feature type="domain" description="TRAP C4-dicarboxylate transport system permease DctM subunit" evidence="8">
    <location>
        <begin position="37"/>
        <end position="475"/>
    </location>
</feature>
<accession>A0A0D6JFT1</accession>
<reference evidence="10" key="1">
    <citation type="submission" date="2015-02" db="EMBL/GenBank/DDBJ databases">
        <authorList>
            <person name="Chooi Y.-H."/>
        </authorList>
    </citation>
    <scope>NUCLEOTIDE SEQUENCE [LARGE SCALE GENOMIC DNA]</scope>
    <source>
        <strain evidence="10">strain Y</strain>
    </source>
</reference>
<feature type="transmembrane region" description="Helical" evidence="7">
    <location>
        <begin position="223"/>
        <end position="249"/>
    </location>
</feature>
<evidence type="ECO:0000256" key="5">
    <source>
        <dbReference type="ARBA" id="ARBA00022989"/>
    </source>
</evidence>
<feature type="transmembrane region" description="Helical" evidence="7">
    <location>
        <begin position="130"/>
        <end position="159"/>
    </location>
</feature>
<feature type="transmembrane region" description="Helical" evidence="7">
    <location>
        <begin position="270"/>
        <end position="292"/>
    </location>
</feature>
<dbReference type="Proteomes" id="UP000033187">
    <property type="component" value="Chromosome 1"/>
</dbReference>
<protein>
    <recommendedName>
        <fullName evidence="7">TRAP transporter large permease protein</fullName>
    </recommendedName>
</protein>
<feature type="transmembrane region" description="Helical" evidence="7">
    <location>
        <begin position="413"/>
        <end position="438"/>
    </location>
</feature>
<evidence type="ECO:0000256" key="1">
    <source>
        <dbReference type="ARBA" id="ARBA00004429"/>
    </source>
</evidence>
<evidence type="ECO:0000256" key="4">
    <source>
        <dbReference type="ARBA" id="ARBA00022692"/>
    </source>
</evidence>
<dbReference type="PANTHER" id="PTHR33362">
    <property type="entry name" value="SIALIC ACID TRAP TRANSPORTER PERMEASE PROTEIN SIAT-RELATED"/>
    <property type="match status" value="1"/>
</dbReference>
<comment type="subcellular location">
    <subcellularLocation>
        <location evidence="1 7">Cell inner membrane</location>
        <topology evidence="1 7">Multi-pass membrane protein</topology>
    </subcellularLocation>
</comment>
<dbReference type="AlphaFoldDB" id="A0A0D6JFT1"/>
<evidence type="ECO:0000256" key="3">
    <source>
        <dbReference type="ARBA" id="ARBA00022519"/>
    </source>
</evidence>
<name>A0A0D6JFT1_9HYPH</name>
<keyword evidence="7" id="KW-0813">Transport</keyword>
<feature type="transmembrane region" description="Helical" evidence="7">
    <location>
        <begin position="171"/>
        <end position="196"/>
    </location>
</feature>
<evidence type="ECO:0000259" key="8">
    <source>
        <dbReference type="Pfam" id="PF06808"/>
    </source>
</evidence>
<evidence type="ECO:0000256" key="6">
    <source>
        <dbReference type="ARBA" id="ARBA00023136"/>
    </source>
</evidence>
<comment type="subunit">
    <text evidence="7">The complex comprises the extracytoplasmic solute receptor protein and the two transmembrane proteins.</text>
</comment>
<proteinExistence type="inferred from homology"/>
<dbReference type="KEGG" id="fil:BN1229_v1_2272"/>
<dbReference type="PANTHER" id="PTHR33362:SF7">
    <property type="entry name" value="SLL1103 PROTEIN"/>
    <property type="match status" value="1"/>
</dbReference>
<comment type="similarity">
    <text evidence="7">Belongs to the TRAP transporter large permease family.</text>
</comment>
<keyword evidence="5 7" id="KW-1133">Transmembrane helix</keyword>
<feature type="transmembrane region" description="Helical" evidence="7">
    <location>
        <begin position="361"/>
        <end position="382"/>
    </location>
</feature>
<keyword evidence="10" id="KW-1185">Reference proteome</keyword>
<evidence type="ECO:0000256" key="2">
    <source>
        <dbReference type="ARBA" id="ARBA00022475"/>
    </source>
</evidence>
<gene>
    <name evidence="9" type="ORF">YBN1229_v1_2271</name>
</gene>
<dbReference type="InterPro" id="IPR004681">
    <property type="entry name" value="TRAP_DctM"/>
</dbReference>
<sequence>MAPKNGVRILTPRLKAQLQLIRGNKMPTNELMSILLLVAVCAAMMLGFPVAFTLAGVSVVFAFIGASMGVFDLFFFNAIPGRLYGVMSNEVLVAVPLFVFMGVMLERSRIADELLETMGQCFGSLRGGLGISVTIVGMLLAASTGIVGATVVTMGLLSLPAMLKAGYDPKLACGTVCASGTLGQIIPPSIALVVLADSLSGVYAESQLAKGNFIVEPFSVIDLFAGALIPGLMLSSLYILYLVYMAIFNPETSPAYYRKDVGRTELILKIAKALVPPIFLILAVLGSILGGLATPTEAASFGGVGATLLAFLRGQLKISVLREVASSTARISAMVFAILIGASIFSLTFRGFGGDHLVHEFLTGLPGGFFTAMLIVMLVMFVMGFVLDFIEIVFIVVPIVAPALFMADISPVWLGVMMGINLQTSFLTPPFGWALFYIRGVTPSSIKTTTIYRGVMPFIAIQILMLAIIWTFPEIATWLPSVLLG</sequence>
<keyword evidence="6 7" id="KW-0472">Membrane</keyword>
<feature type="transmembrane region" description="Helical" evidence="7">
    <location>
        <begin position="328"/>
        <end position="349"/>
    </location>
</feature>